<accession>A0AB34IIX8</accession>
<keyword evidence="6" id="KW-1185">Reference proteome</keyword>
<organism evidence="5 6">
    <name type="scientific">Prymnesium parvum</name>
    <name type="common">Toxic golden alga</name>
    <dbReference type="NCBI Taxonomy" id="97485"/>
    <lineage>
        <taxon>Eukaryota</taxon>
        <taxon>Haptista</taxon>
        <taxon>Haptophyta</taxon>
        <taxon>Prymnesiophyceae</taxon>
        <taxon>Prymnesiales</taxon>
        <taxon>Prymnesiaceae</taxon>
        <taxon>Prymnesium</taxon>
    </lineage>
</organism>
<evidence type="ECO:0000259" key="4">
    <source>
        <dbReference type="PROSITE" id="PS51793"/>
    </source>
</evidence>
<gene>
    <name evidence="5" type="ORF">AB1Y20_012602</name>
</gene>
<dbReference type="PROSITE" id="PS51793">
    <property type="entry name" value="MIS18"/>
    <property type="match status" value="1"/>
</dbReference>
<feature type="region of interest" description="Disordered" evidence="3">
    <location>
        <begin position="164"/>
        <end position="186"/>
    </location>
</feature>
<keyword evidence="1" id="KW-0479">Metal-binding</keyword>
<evidence type="ECO:0000256" key="2">
    <source>
        <dbReference type="ARBA" id="ARBA00022833"/>
    </source>
</evidence>
<evidence type="ECO:0000256" key="3">
    <source>
        <dbReference type="SAM" id="MobiDB-lite"/>
    </source>
</evidence>
<evidence type="ECO:0000313" key="5">
    <source>
        <dbReference type="EMBL" id="KAL1499920.1"/>
    </source>
</evidence>
<name>A0AB34IIX8_PRYPA</name>
<dbReference type="GO" id="GO:0046872">
    <property type="term" value="F:metal ion binding"/>
    <property type="evidence" value="ECO:0007669"/>
    <property type="project" value="UniProtKB-KW"/>
</dbReference>
<comment type="caution">
    <text evidence="5">The sequence shown here is derived from an EMBL/GenBank/DDBJ whole genome shotgun (WGS) entry which is preliminary data.</text>
</comment>
<dbReference type="AlphaFoldDB" id="A0AB34IIX8"/>
<feature type="domain" description="Mis18" evidence="4">
    <location>
        <begin position="4"/>
        <end position="91"/>
    </location>
</feature>
<proteinExistence type="predicted"/>
<dbReference type="Pfam" id="PF03226">
    <property type="entry name" value="Yippee-Mis18"/>
    <property type="match status" value="1"/>
</dbReference>
<evidence type="ECO:0000313" key="6">
    <source>
        <dbReference type="Proteomes" id="UP001515480"/>
    </source>
</evidence>
<dbReference type="EMBL" id="JBGBPQ010000024">
    <property type="protein sequence ID" value="KAL1499920.1"/>
    <property type="molecule type" value="Genomic_DNA"/>
</dbReference>
<dbReference type="InterPro" id="IPR034752">
    <property type="entry name" value="Mis18"/>
</dbReference>
<sequence>MERPFILTCHKCRQVISDSNQLLATVPSLDALVLDAIVGVRIDPTDEREGAAAFGRLSCHDCHTELGRVYSAAAEPLQHVVHRPEAPRYTLHRGALGSYVMGSAKEQHDRAHGVRSDGGEAEGAWAARDGAGGEASENVLVQQLMRVVLGLDQRLKALEQLRAKGEERAAEGGEEGDGEAGRKRAR</sequence>
<protein>
    <recommendedName>
        <fullName evidence="4">Mis18 domain-containing protein</fullName>
    </recommendedName>
</protein>
<reference evidence="5 6" key="1">
    <citation type="journal article" date="2024" name="Science">
        <title>Giant polyketide synthase enzymes in the biosynthesis of giant marine polyether toxins.</title>
        <authorList>
            <person name="Fallon T.R."/>
            <person name="Shende V.V."/>
            <person name="Wierzbicki I.H."/>
            <person name="Pendleton A.L."/>
            <person name="Watervoot N.F."/>
            <person name="Auber R.P."/>
            <person name="Gonzalez D.J."/>
            <person name="Wisecaver J.H."/>
            <person name="Moore B.S."/>
        </authorList>
    </citation>
    <scope>NUCLEOTIDE SEQUENCE [LARGE SCALE GENOMIC DNA]</scope>
    <source>
        <strain evidence="5 6">12B1</strain>
    </source>
</reference>
<keyword evidence="2" id="KW-0862">Zinc</keyword>
<dbReference type="InterPro" id="IPR004910">
    <property type="entry name" value="Yippee/Mis18/Cereblon"/>
</dbReference>
<evidence type="ECO:0000256" key="1">
    <source>
        <dbReference type="ARBA" id="ARBA00022723"/>
    </source>
</evidence>
<dbReference type="Proteomes" id="UP001515480">
    <property type="component" value="Unassembled WGS sequence"/>
</dbReference>